<dbReference type="AlphaFoldDB" id="A0A179GB60"/>
<keyword evidence="2" id="KW-0812">Transmembrane</keyword>
<comment type="caution">
    <text evidence="3">The sequence shown here is derived from an EMBL/GenBank/DDBJ whole genome shotgun (WGS) entry which is preliminary data.</text>
</comment>
<evidence type="ECO:0000256" key="2">
    <source>
        <dbReference type="SAM" id="Phobius"/>
    </source>
</evidence>
<protein>
    <submittedName>
        <fullName evidence="3">Uncharacterized protein</fullName>
    </submittedName>
</protein>
<reference evidence="3 4" key="1">
    <citation type="submission" date="2016-01" db="EMBL/GenBank/DDBJ databases">
        <title>Biosynthesis of antibiotic leucinostatins and their inhibition on Phytophthora in bio-control Purpureocillium lilacinum.</title>
        <authorList>
            <person name="Wang G."/>
            <person name="Liu Z."/>
            <person name="Lin R."/>
            <person name="Li E."/>
            <person name="Mao Z."/>
            <person name="Ling J."/>
            <person name="Yin W."/>
            <person name="Xie B."/>
        </authorList>
    </citation>
    <scope>NUCLEOTIDE SEQUENCE [LARGE SCALE GENOMIC DNA]</scope>
    <source>
        <strain evidence="3">PLBJ-1</strain>
    </source>
</reference>
<feature type="region of interest" description="Disordered" evidence="1">
    <location>
        <begin position="340"/>
        <end position="359"/>
    </location>
</feature>
<feature type="transmembrane region" description="Helical" evidence="2">
    <location>
        <begin position="166"/>
        <end position="190"/>
    </location>
</feature>
<dbReference type="Proteomes" id="UP000078240">
    <property type="component" value="Unassembled WGS sequence"/>
</dbReference>
<evidence type="ECO:0000313" key="4">
    <source>
        <dbReference type="Proteomes" id="UP000078240"/>
    </source>
</evidence>
<proteinExistence type="predicted"/>
<accession>A0A179GB60</accession>
<keyword evidence="2" id="KW-0472">Membrane</keyword>
<name>A0A179GB60_PURLI</name>
<evidence type="ECO:0000313" key="3">
    <source>
        <dbReference type="EMBL" id="OAQ74613.1"/>
    </source>
</evidence>
<keyword evidence="2" id="KW-1133">Transmembrane helix</keyword>
<organism evidence="3 4">
    <name type="scientific">Purpureocillium lilacinum</name>
    <name type="common">Paecilomyces lilacinus</name>
    <dbReference type="NCBI Taxonomy" id="33203"/>
    <lineage>
        <taxon>Eukaryota</taxon>
        <taxon>Fungi</taxon>
        <taxon>Dikarya</taxon>
        <taxon>Ascomycota</taxon>
        <taxon>Pezizomycotina</taxon>
        <taxon>Sordariomycetes</taxon>
        <taxon>Hypocreomycetidae</taxon>
        <taxon>Hypocreales</taxon>
        <taxon>Ophiocordycipitaceae</taxon>
        <taxon>Purpureocillium</taxon>
    </lineage>
</organism>
<gene>
    <name evidence="3" type="ORF">VFPBJ_09908</name>
</gene>
<sequence>MRLIWSTRARHSATHNICRICLHSALQSGRRVCLHLQLLRLGLPQQSLESQRLPVKRAVFDNGLPATQVFTTEPLPFRGLGLISLLRQSLTTLLHVGRLQKPKSNGPIARDLRSSCALALSKTRHQRGTALLLSHDRAVVMRATSPISRPNDHMFLSEHSAYRQRFLLLMSTPGFLFYISTFICIAWKGIGTIVSNCAARYGRHDLCNDDSQFPRPFCLVAQRICFSTPTDSGQRSLEGIQDLYVEDWATASWLSRQPGFILLVLGKEGHIPGVWRSRTTVMFAGPRMVTEVGRISSWPGPHRGEAPGGLGASFLGRFLWVSSLLFFLLSFLPQSGHADSHAHGLRRPQSHKATRRRAPPELKLDSIGRALDARADLALDNI</sequence>
<feature type="compositionally biased region" description="Basic residues" evidence="1">
    <location>
        <begin position="343"/>
        <end position="357"/>
    </location>
</feature>
<evidence type="ECO:0000256" key="1">
    <source>
        <dbReference type="SAM" id="MobiDB-lite"/>
    </source>
</evidence>
<dbReference type="EMBL" id="LSBH01000009">
    <property type="protein sequence ID" value="OAQ74613.1"/>
    <property type="molecule type" value="Genomic_DNA"/>
</dbReference>